<dbReference type="AlphaFoldDB" id="A0A2X0V5L5"/>
<dbReference type="EC" id="3.5.2.6" evidence="4"/>
<keyword evidence="3" id="KW-0732">Signal</keyword>
<reference evidence="4 5" key="1">
    <citation type="submission" date="2018-06" db="EMBL/GenBank/DDBJ databases">
        <authorList>
            <consortium name="Pathogen Informatics"/>
            <person name="Doyle S."/>
        </authorList>
    </citation>
    <scope>NUCLEOTIDE SEQUENCE [LARGE SCALE GENOMIC DNA]</scope>
    <source>
        <strain evidence="4 5">NCTC13093</strain>
    </source>
</reference>
<comment type="similarity">
    <text evidence="1">Belongs to the hcp beta-lactamase family.</text>
</comment>
<evidence type="ECO:0000313" key="5">
    <source>
        <dbReference type="Proteomes" id="UP000250086"/>
    </source>
</evidence>
<organism evidence="4 5">
    <name type="scientific">Anaerobiospirillum thomasii</name>
    <dbReference type="NCBI Taxonomy" id="179995"/>
    <lineage>
        <taxon>Bacteria</taxon>
        <taxon>Pseudomonadati</taxon>
        <taxon>Pseudomonadota</taxon>
        <taxon>Gammaproteobacteria</taxon>
        <taxon>Aeromonadales</taxon>
        <taxon>Succinivibrionaceae</taxon>
        <taxon>Anaerobiospirillum</taxon>
    </lineage>
</organism>
<keyword evidence="4" id="KW-0378">Hydrolase</keyword>
<dbReference type="SUPFAM" id="SSF81901">
    <property type="entry name" value="HCP-like"/>
    <property type="match status" value="2"/>
</dbReference>
<evidence type="ECO:0000256" key="3">
    <source>
        <dbReference type="SAM" id="SignalP"/>
    </source>
</evidence>
<dbReference type="Pfam" id="PF08238">
    <property type="entry name" value="Sel1"/>
    <property type="match status" value="4"/>
</dbReference>
<dbReference type="InterPro" id="IPR006597">
    <property type="entry name" value="Sel1-like"/>
</dbReference>
<feature type="chain" id="PRO_5039936990" evidence="3">
    <location>
        <begin position="31"/>
        <end position="291"/>
    </location>
</feature>
<protein>
    <submittedName>
        <fullName evidence="4">Beta-lactamase hcpD</fullName>
        <ecNumber evidence="4">3.5.2.6</ecNumber>
    </submittedName>
</protein>
<gene>
    <name evidence="4" type="primary">hcpD_2</name>
    <name evidence="4" type="ORF">NCTC13093_01875</name>
</gene>
<dbReference type="SMART" id="SM00671">
    <property type="entry name" value="SEL1"/>
    <property type="match status" value="5"/>
</dbReference>
<keyword evidence="2" id="KW-0677">Repeat</keyword>
<dbReference type="InterPro" id="IPR040239">
    <property type="entry name" value="HcpB-like"/>
</dbReference>
<evidence type="ECO:0000256" key="2">
    <source>
        <dbReference type="ARBA" id="ARBA00022737"/>
    </source>
</evidence>
<sequence length="291" mass="32129">MYFTLNRALIRSLLGASFLCLPLLFGTVSAAEDEIISKFKQSCEDGSAEACRNLGICYDRGDGVAVDDSMSAAYYEKACTLKDGFSCMYASMAYSEGRGVTQDVAHAQKLRDTGCALYPEGVLCEEVADEMAQKDAENLFNDNLKECENKNGSACNEVSLQYRTGDGVDINYEMSIKYAHKACDLEFATACTMIAEYYLRQGEQSSAADAFAFYVKGCEFGDALACNKVAESYVNGSGVDKDAQMASSYYEKGCNLDEIISCQYLYNFYEVDGDEERLEHIREKLAQLSDE</sequence>
<feature type="signal peptide" evidence="3">
    <location>
        <begin position="1"/>
        <end position="30"/>
    </location>
</feature>
<dbReference type="PANTHER" id="PTHR13891">
    <property type="entry name" value="CYTOCHROME C OXIDASE ASSEMBLY FACTOR 7"/>
    <property type="match status" value="1"/>
</dbReference>
<dbReference type="Proteomes" id="UP000250086">
    <property type="component" value="Unassembled WGS sequence"/>
</dbReference>
<dbReference type="GO" id="GO:0008800">
    <property type="term" value="F:beta-lactamase activity"/>
    <property type="evidence" value="ECO:0007669"/>
    <property type="project" value="UniProtKB-EC"/>
</dbReference>
<dbReference type="Gene3D" id="1.25.40.10">
    <property type="entry name" value="Tetratricopeptide repeat domain"/>
    <property type="match status" value="2"/>
</dbReference>
<dbReference type="RefSeq" id="WP_113744526.1">
    <property type="nucleotide sequence ID" value="NZ_UAPU01000005.1"/>
</dbReference>
<dbReference type="OrthoDB" id="6114904at2"/>
<keyword evidence="5" id="KW-1185">Reference proteome</keyword>
<dbReference type="EMBL" id="UAPV01000001">
    <property type="protein sequence ID" value="SPT70460.1"/>
    <property type="molecule type" value="Genomic_DNA"/>
</dbReference>
<evidence type="ECO:0000256" key="1">
    <source>
        <dbReference type="ARBA" id="ARBA00008486"/>
    </source>
</evidence>
<evidence type="ECO:0000313" key="4">
    <source>
        <dbReference type="EMBL" id="SPT70460.1"/>
    </source>
</evidence>
<dbReference type="InterPro" id="IPR011990">
    <property type="entry name" value="TPR-like_helical_dom_sf"/>
</dbReference>
<name>A0A2X0V5L5_9GAMM</name>
<dbReference type="PANTHER" id="PTHR13891:SF1">
    <property type="entry name" value="CYTOCHROME C OXIDASE ASSEMBLY FACTOR 7"/>
    <property type="match status" value="1"/>
</dbReference>
<accession>A0A2X0V5L5</accession>
<proteinExistence type="inferred from homology"/>